<organism evidence="3 4">
    <name type="scientific">Babesia divergens</name>
    <dbReference type="NCBI Taxonomy" id="32595"/>
    <lineage>
        <taxon>Eukaryota</taxon>
        <taxon>Sar</taxon>
        <taxon>Alveolata</taxon>
        <taxon>Apicomplexa</taxon>
        <taxon>Aconoidasida</taxon>
        <taxon>Piroplasmida</taxon>
        <taxon>Babesiidae</taxon>
        <taxon>Babesia</taxon>
    </lineage>
</organism>
<protein>
    <recommendedName>
        <fullName evidence="2">STAG domain-containing protein</fullName>
    </recommendedName>
</protein>
<name>A0AAD9GHI9_BABDI</name>
<dbReference type="GO" id="GO:0003682">
    <property type="term" value="F:chromatin binding"/>
    <property type="evidence" value="ECO:0007669"/>
    <property type="project" value="TreeGrafter"/>
</dbReference>
<dbReference type="EMBL" id="JAHBMH010000024">
    <property type="protein sequence ID" value="KAK1938554.1"/>
    <property type="molecule type" value="Genomic_DNA"/>
</dbReference>
<reference evidence="3" key="2">
    <citation type="submission" date="2021-05" db="EMBL/GenBank/DDBJ databases">
        <authorList>
            <person name="Pain A."/>
        </authorList>
    </citation>
    <scope>NUCLEOTIDE SEQUENCE</scope>
    <source>
        <strain evidence="3">1802A</strain>
    </source>
</reference>
<reference evidence="3" key="1">
    <citation type="journal article" date="2014" name="Nucleic Acids Res.">
        <title>The evolutionary dynamics of variant antigen genes in Babesia reveal a history of genomic innovation underlying host-parasite interaction.</title>
        <authorList>
            <person name="Jackson A.P."/>
            <person name="Otto T.D."/>
            <person name="Darby A."/>
            <person name="Ramaprasad A."/>
            <person name="Xia D."/>
            <person name="Echaide I.E."/>
            <person name="Farber M."/>
            <person name="Gahlot S."/>
            <person name="Gamble J."/>
            <person name="Gupta D."/>
            <person name="Gupta Y."/>
            <person name="Jackson L."/>
            <person name="Malandrin L."/>
            <person name="Malas T.B."/>
            <person name="Moussa E."/>
            <person name="Nair M."/>
            <person name="Reid A.J."/>
            <person name="Sanders M."/>
            <person name="Sharma J."/>
            <person name="Tracey A."/>
            <person name="Quail M.A."/>
            <person name="Weir W."/>
            <person name="Wastling J.M."/>
            <person name="Hall N."/>
            <person name="Willadsen P."/>
            <person name="Lingelbach K."/>
            <person name="Shiels B."/>
            <person name="Tait A."/>
            <person name="Berriman M."/>
            <person name="Allred D.R."/>
            <person name="Pain A."/>
        </authorList>
    </citation>
    <scope>NUCLEOTIDE SEQUENCE</scope>
    <source>
        <strain evidence="3">1802A</strain>
    </source>
</reference>
<keyword evidence="4" id="KW-1185">Reference proteome</keyword>
<dbReference type="PANTHER" id="PTHR11199:SF0">
    <property type="entry name" value="LD34181P-RELATED"/>
    <property type="match status" value="1"/>
</dbReference>
<evidence type="ECO:0000313" key="4">
    <source>
        <dbReference type="Proteomes" id="UP001195914"/>
    </source>
</evidence>
<feature type="region of interest" description="Disordered" evidence="1">
    <location>
        <begin position="1"/>
        <end position="47"/>
    </location>
</feature>
<feature type="region of interest" description="Disordered" evidence="1">
    <location>
        <begin position="177"/>
        <end position="227"/>
    </location>
</feature>
<dbReference type="PANTHER" id="PTHR11199">
    <property type="entry name" value="STROMAL ANTIGEN"/>
    <property type="match status" value="1"/>
</dbReference>
<proteinExistence type="predicted"/>
<dbReference type="Proteomes" id="UP001195914">
    <property type="component" value="Unassembled WGS sequence"/>
</dbReference>
<feature type="region of interest" description="Disordered" evidence="1">
    <location>
        <begin position="143"/>
        <end position="164"/>
    </location>
</feature>
<dbReference type="GO" id="GO:0000785">
    <property type="term" value="C:chromatin"/>
    <property type="evidence" value="ECO:0007669"/>
    <property type="project" value="TreeGrafter"/>
</dbReference>
<dbReference type="InterPro" id="IPR013721">
    <property type="entry name" value="STAG"/>
</dbReference>
<dbReference type="GO" id="GO:0008278">
    <property type="term" value="C:cohesin complex"/>
    <property type="evidence" value="ECO:0007669"/>
    <property type="project" value="TreeGrafter"/>
</dbReference>
<dbReference type="GO" id="GO:0005634">
    <property type="term" value="C:nucleus"/>
    <property type="evidence" value="ECO:0007669"/>
    <property type="project" value="TreeGrafter"/>
</dbReference>
<feature type="compositionally biased region" description="Basic and acidic residues" evidence="1">
    <location>
        <begin position="1"/>
        <end position="12"/>
    </location>
</feature>
<dbReference type="GO" id="GO:0007062">
    <property type="term" value="P:sister chromatid cohesion"/>
    <property type="evidence" value="ECO:0007669"/>
    <property type="project" value="TreeGrafter"/>
</dbReference>
<accession>A0AAD9GHI9</accession>
<evidence type="ECO:0000256" key="1">
    <source>
        <dbReference type="SAM" id="MobiDB-lite"/>
    </source>
</evidence>
<evidence type="ECO:0000313" key="3">
    <source>
        <dbReference type="EMBL" id="KAK1938554.1"/>
    </source>
</evidence>
<sequence length="1392" mass="154194">MLVDKAKEDARQGDLPVSSDSCDDSDDEDYCDVKRPRRHSRPSQELRVRDLAKESHATSRLFEIVVMRKHASLSTCLQRLFLTITSQERHVAIADILSFICECAGFRHSSIASDVVQPYEKAGLTTNIQDVASECGQPNALLSTGDTAAETGENPVNTDTNGSITTVHRSKYRQRLNLIPSGGNEPPSSRPVGQDSTDDSLAVSGNGGPTCDTASSTATDESPIPHETHSVASAPVITYDSFDWWYFRNMFAQLPTEANVSDILNHCKTANSSQHCDADDSIFFPELRELLSNRRSRCLSTKFLLLCMERVKCLNSSLEAQDGWTIGFGKQNNAFLRFKEFFQQFVAQAEPKYMGDVLHVLQWIFALSISGFRAIRQFSLIACNEIVSSLIVKLDVLSKNERVFCKQLQVEIELDQRTHERVHGRDSRVSLNVSKSSLELYKKLILVQRGQIAILRFIKCVYNVNFASKLRDVLVDIRVAAAFALATNVLLRPTIFSGERYLDLVYRILPASDDITRLLLLRYICLVDSNLTDEQFGILLAVHESCMSSGLANCCATIEAIMLKDVHHSYERSVVFNHRNEKAFMRMVESLSKAPNSTLCMLISSVFLPSVPIRNFSIVFQIGTDGLNSKYRNLLIPHPAIAGRESSLVISDSGSTNSETFQQCFMELSRLLKSINATADFVTNLVGSLWEYTNCFTDVGDTVQFLCQGGDVASVGARLDEQQQKLLLHISIASFEHLIANAKDSASAPVEVVESVMSYVPIILRLYKASHVNTKVALHLIEMATSQFSKTDLKINPTIINAISETVICLLRSGNSEDASICAMRLAIRCLYNIYSCGDDTKRHVISLYRMLSSELSTTGEIRVITLHCVLNLLHYFPLELEVVPEMIELIMTNMDTPEGSNKIIWSAIGYVLYEAQIYKCLKKSKHLDETFSKLGCSLLSSLAAQAHNAPGDFHMFVCFCSMVSLLQISSLAGGFDDMPDNVETEMYNILHHFLLLVRPSHLKNHASMPSGSAFLETNKKGISVSDIFIVGYDESHFVLSPLESLLCLVSLFTKVLSARLYCSGASVLLLLQVLSSSATIASAAGVYLRFLANFDDQVLSSLFLFSLIGLYESNSSNLMGELSKKFLGCIMATNGSVVVDKTKLNFDRMVVSAVQYAIQCPSNWAFLTHLMDFIKLYKTHGGTVDTAMLHAQIGSLVGPLEPGVGLREKVWDLLNTIGMQSDDLLKSASNRTKEVDGINRCLNIIRRIAHHVSFPQMISVTLRKRSQKLPSSTCIGKRQRKVSEAVRTISGEISSSESSMEAILDVSPIAVRKSTRSQMQPFLPSVGLMRGNSPFAVTVPHDSCDVTPDFCHLTYQDTLETSSPTSNHSSGMQYSSSVGLISPIRSRLSPF</sequence>
<feature type="domain" description="STAG" evidence="2">
    <location>
        <begin position="338"/>
        <end position="422"/>
    </location>
</feature>
<feature type="compositionally biased region" description="Acidic residues" evidence="1">
    <location>
        <begin position="21"/>
        <end position="30"/>
    </location>
</feature>
<evidence type="ECO:0000259" key="2">
    <source>
        <dbReference type="Pfam" id="PF08514"/>
    </source>
</evidence>
<comment type="caution">
    <text evidence="3">The sequence shown here is derived from an EMBL/GenBank/DDBJ whole genome shotgun (WGS) entry which is preliminary data.</text>
</comment>
<dbReference type="InterPro" id="IPR039662">
    <property type="entry name" value="Cohesin_Scc3/SA"/>
</dbReference>
<gene>
    <name evidence="3" type="ORF">X943_002261</name>
</gene>
<dbReference type="Pfam" id="PF08514">
    <property type="entry name" value="STAG"/>
    <property type="match status" value="1"/>
</dbReference>
<feature type="compositionally biased region" description="Polar residues" evidence="1">
    <location>
        <begin position="154"/>
        <end position="164"/>
    </location>
</feature>